<name>A0A7Y7BBC7_STRMO</name>
<dbReference type="Pfam" id="PF07732">
    <property type="entry name" value="Cu-oxidase_3"/>
    <property type="match status" value="1"/>
</dbReference>
<dbReference type="AlphaFoldDB" id="A0A7Y7BBC7"/>
<dbReference type="InterPro" id="IPR011706">
    <property type="entry name" value="Cu-oxidase_C"/>
</dbReference>
<evidence type="ECO:0000256" key="1">
    <source>
        <dbReference type="SAM" id="MobiDB-lite"/>
    </source>
</evidence>
<proteinExistence type="predicted"/>
<keyword evidence="6" id="KW-1185">Reference proteome</keyword>
<dbReference type="InterPro" id="IPR001117">
    <property type="entry name" value="Cu-oxidase_2nd"/>
</dbReference>
<gene>
    <name evidence="5" type="ORF">HG542_32180</name>
</gene>
<dbReference type="EMBL" id="JABBXF010000116">
    <property type="protein sequence ID" value="NVK82269.1"/>
    <property type="molecule type" value="Genomic_DNA"/>
</dbReference>
<dbReference type="InterPro" id="IPR008972">
    <property type="entry name" value="Cupredoxin"/>
</dbReference>
<sequence length="529" mass="57867">MGIPDAWASPAGRLPDPTGALGTGAAGEELIDLPVVNSRSGLLEHTLTVAGGHPVVGGRRLGLDIYNGRLPGELWRVRAGDRVRVLLRNCMEPSGVPPVCTQDDASGCLPARERQTLVHDAVTTNLHVHGLQVSPSGSSDNMYVSVPPGGSRQYVYDIPSDQPSGLYWYHPHHHGSTTHQGWSGLCGPLVVEGAVDRVPEIADMRERVIVINALRLDVNGENPTVSIFPTAGDEPFTRDDPFTTDPVVPARMMFPLNGGLRPVVTIRPGEVQRWRVLNAAPHREMWLHVDGHTLYWIGQDGIPFACPRQVPSLLLAPGNRAEFLIRGGEPGRHCIYAAPYRQGPARTDRPALELGTLEVCGPQGSGCIPQRLVDPPRMPRLPIARRRTLVITREPSEVPGGGARFLINGEPFDMDRIDQEVEAGTVEEWRFVNRDDFQHPMHIHVNPFQVADIKGIPEGDTSWQTDPTLWWDTYRLPPGGEVTLRMYFRPDATGKTVFHCHVLPHEDSGTMGTLLISPPGARGRASTGA</sequence>
<accession>A0A7Y7BBC7</accession>
<organism evidence="5 6">
    <name type="scientific">Streptomyces morookaense</name>
    <name type="common">Streptoverticillium morookaense</name>
    <dbReference type="NCBI Taxonomy" id="1970"/>
    <lineage>
        <taxon>Bacteria</taxon>
        <taxon>Bacillati</taxon>
        <taxon>Actinomycetota</taxon>
        <taxon>Actinomycetes</taxon>
        <taxon>Kitasatosporales</taxon>
        <taxon>Streptomycetaceae</taxon>
        <taxon>Streptomyces</taxon>
    </lineage>
</organism>
<dbReference type="Proteomes" id="UP000587462">
    <property type="component" value="Unassembled WGS sequence"/>
</dbReference>
<evidence type="ECO:0000313" key="5">
    <source>
        <dbReference type="EMBL" id="NVK82269.1"/>
    </source>
</evidence>
<dbReference type="Pfam" id="PF00394">
    <property type="entry name" value="Cu-oxidase"/>
    <property type="match status" value="1"/>
</dbReference>
<dbReference type="SUPFAM" id="SSF49503">
    <property type="entry name" value="Cupredoxins"/>
    <property type="match status" value="3"/>
</dbReference>
<dbReference type="CDD" id="cd13900">
    <property type="entry name" value="CuRO_3_Tth-MCO_like"/>
    <property type="match status" value="1"/>
</dbReference>
<reference evidence="5 6" key="1">
    <citation type="submission" date="2020-04" db="EMBL/GenBank/DDBJ databases">
        <title>Draft Genome Sequence of Streptomyces morookaense DSM 40503, an 8-azaguanine-producing strain.</title>
        <authorList>
            <person name="Qi J."/>
            <person name="Gao J.-M."/>
        </authorList>
    </citation>
    <scope>NUCLEOTIDE SEQUENCE [LARGE SCALE GENOMIC DNA]</scope>
    <source>
        <strain evidence="5 6">DSM 40503</strain>
    </source>
</reference>
<dbReference type="CDD" id="cd13853">
    <property type="entry name" value="CuRO_1_Tth-MCO_like"/>
    <property type="match status" value="1"/>
</dbReference>
<dbReference type="PANTHER" id="PTHR11709:SF518">
    <property type="entry name" value="MULTICOPPER OXIDASE"/>
    <property type="match status" value="1"/>
</dbReference>
<evidence type="ECO:0000259" key="3">
    <source>
        <dbReference type="Pfam" id="PF07731"/>
    </source>
</evidence>
<dbReference type="Gene3D" id="2.60.40.420">
    <property type="entry name" value="Cupredoxins - blue copper proteins"/>
    <property type="match status" value="3"/>
</dbReference>
<protein>
    <submittedName>
        <fullName evidence="5">Multicopper oxidase family protein</fullName>
    </submittedName>
</protein>
<dbReference type="Pfam" id="PF07731">
    <property type="entry name" value="Cu-oxidase_2"/>
    <property type="match status" value="1"/>
</dbReference>
<dbReference type="GO" id="GO:0016491">
    <property type="term" value="F:oxidoreductase activity"/>
    <property type="evidence" value="ECO:0007669"/>
    <property type="project" value="InterPro"/>
</dbReference>
<evidence type="ECO:0000259" key="2">
    <source>
        <dbReference type="Pfam" id="PF00394"/>
    </source>
</evidence>
<feature type="domain" description="Plastocyanin-like" evidence="2">
    <location>
        <begin position="259"/>
        <end position="354"/>
    </location>
</feature>
<feature type="region of interest" description="Disordered" evidence="1">
    <location>
        <begin position="1"/>
        <end position="21"/>
    </location>
</feature>
<comment type="caution">
    <text evidence="5">The sequence shown here is derived from an EMBL/GenBank/DDBJ whole genome shotgun (WGS) entry which is preliminary data.</text>
</comment>
<feature type="domain" description="Plastocyanin-like" evidence="4">
    <location>
        <begin position="123"/>
        <end position="193"/>
    </location>
</feature>
<evidence type="ECO:0000259" key="4">
    <source>
        <dbReference type="Pfam" id="PF07732"/>
    </source>
</evidence>
<evidence type="ECO:0000313" key="6">
    <source>
        <dbReference type="Proteomes" id="UP000587462"/>
    </source>
</evidence>
<feature type="domain" description="Plastocyanin-like" evidence="3">
    <location>
        <begin position="404"/>
        <end position="518"/>
    </location>
</feature>
<dbReference type="GO" id="GO:0005507">
    <property type="term" value="F:copper ion binding"/>
    <property type="evidence" value="ECO:0007669"/>
    <property type="project" value="InterPro"/>
</dbReference>
<dbReference type="PANTHER" id="PTHR11709">
    <property type="entry name" value="MULTI-COPPER OXIDASE"/>
    <property type="match status" value="1"/>
</dbReference>
<dbReference type="InterPro" id="IPR011707">
    <property type="entry name" value="Cu-oxidase-like_N"/>
</dbReference>
<dbReference type="InterPro" id="IPR045087">
    <property type="entry name" value="Cu-oxidase_fam"/>
</dbReference>